<dbReference type="GO" id="GO:0016829">
    <property type="term" value="F:lyase activity"/>
    <property type="evidence" value="ECO:0007669"/>
    <property type="project" value="UniProtKB-KW"/>
</dbReference>
<dbReference type="PANTHER" id="PTHR32308:SF0">
    <property type="entry name" value="HPCH_HPAI ALDOLASE_CITRATE LYASE DOMAIN-CONTAINING PROTEIN"/>
    <property type="match status" value="1"/>
</dbReference>
<evidence type="ECO:0000256" key="1">
    <source>
        <dbReference type="ARBA" id="ARBA00001946"/>
    </source>
</evidence>
<evidence type="ECO:0000256" key="3">
    <source>
        <dbReference type="ARBA" id="ARBA00022842"/>
    </source>
</evidence>
<keyword evidence="6" id="KW-1185">Reference proteome</keyword>
<dbReference type="InterPro" id="IPR040442">
    <property type="entry name" value="Pyrv_kinase-like_dom_sf"/>
</dbReference>
<keyword evidence="5" id="KW-0456">Lyase</keyword>
<dbReference type="Proteomes" id="UP001501237">
    <property type="component" value="Unassembled WGS sequence"/>
</dbReference>
<dbReference type="InterPro" id="IPR005000">
    <property type="entry name" value="Aldolase/citrate-lyase_domain"/>
</dbReference>
<dbReference type="InterPro" id="IPR015813">
    <property type="entry name" value="Pyrv/PenolPyrv_kinase-like_dom"/>
</dbReference>
<dbReference type="InterPro" id="IPR011206">
    <property type="entry name" value="Citrate_lyase_beta/mcl1/mcl2"/>
</dbReference>
<gene>
    <name evidence="5" type="ORF">GCM10010468_17200</name>
</gene>
<dbReference type="EMBL" id="BAAAUV010000004">
    <property type="protein sequence ID" value="GAA3203217.1"/>
    <property type="molecule type" value="Genomic_DNA"/>
</dbReference>
<organism evidence="5 6">
    <name type="scientific">Actinocorallia longicatena</name>
    <dbReference type="NCBI Taxonomy" id="111803"/>
    <lineage>
        <taxon>Bacteria</taxon>
        <taxon>Bacillati</taxon>
        <taxon>Actinomycetota</taxon>
        <taxon>Actinomycetes</taxon>
        <taxon>Streptosporangiales</taxon>
        <taxon>Thermomonosporaceae</taxon>
        <taxon>Actinocorallia</taxon>
    </lineage>
</organism>
<comment type="caution">
    <text evidence="5">The sequence shown here is derived from an EMBL/GenBank/DDBJ whole genome shotgun (WGS) entry which is preliminary data.</text>
</comment>
<dbReference type="RefSeq" id="WP_344824371.1">
    <property type="nucleotide sequence ID" value="NZ_BAAAUV010000004.1"/>
</dbReference>
<evidence type="ECO:0000313" key="5">
    <source>
        <dbReference type="EMBL" id="GAA3203217.1"/>
    </source>
</evidence>
<feature type="domain" description="HpcH/HpaI aldolase/citrate lyase" evidence="4">
    <location>
        <begin position="2"/>
        <end position="210"/>
    </location>
</feature>
<evidence type="ECO:0000313" key="6">
    <source>
        <dbReference type="Proteomes" id="UP001501237"/>
    </source>
</evidence>
<sequence>MRSALYVPGDSPAKLAKALGSGADALIVDLEDAVPLSGKAAARGEVAAWLDSLGDGDRPELWVRINPGEAGHEDVRAVSRPVLAGFCVAKAESVAGLAGLLPLLDGHHRLVPLLESAAAVLAAAELARAPRVVRLQLGEADLGADLGVRPGPEGLELLLARSMVVLASAAAGIAPAMAPVSTEFRDLDAFRASTERLRALGFAGRACIHPHQIPVVHDVFTPSADEIKAAEDVVGRYTAALAAGSAVCVDAHGRLVDEAVVRSARRVLSLPR</sequence>
<evidence type="ECO:0000259" key="4">
    <source>
        <dbReference type="Pfam" id="PF03328"/>
    </source>
</evidence>
<accession>A0ABP6Q723</accession>
<dbReference type="PANTHER" id="PTHR32308">
    <property type="entry name" value="LYASE BETA SUBUNIT, PUTATIVE (AFU_ORTHOLOGUE AFUA_4G13030)-RELATED"/>
    <property type="match status" value="1"/>
</dbReference>
<keyword evidence="2" id="KW-0479">Metal-binding</keyword>
<reference evidence="6" key="1">
    <citation type="journal article" date="2019" name="Int. J. Syst. Evol. Microbiol.">
        <title>The Global Catalogue of Microorganisms (GCM) 10K type strain sequencing project: providing services to taxonomists for standard genome sequencing and annotation.</title>
        <authorList>
            <consortium name="The Broad Institute Genomics Platform"/>
            <consortium name="The Broad Institute Genome Sequencing Center for Infectious Disease"/>
            <person name="Wu L."/>
            <person name="Ma J."/>
        </authorList>
    </citation>
    <scope>NUCLEOTIDE SEQUENCE [LARGE SCALE GENOMIC DNA]</scope>
    <source>
        <strain evidence="6">JCM 9377</strain>
    </source>
</reference>
<dbReference type="Gene3D" id="3.20.20.60">
    <property type="entry name" value="Phosphoenolpyruvate-binding domains"/>
    <property type="match status" value="1"/>
</dbReference>
<dbReference type="PIRSF" id="PIRSF015582">
    <property type="entry name" value="Cit_lyase_B"/>
    <property type="match status" value="1"/>
</dbReference>
<evidence type="ECO:0000256" key="2">
    <source>
        <dbReference type="ARBA" id="ARBA00022723"/>
    </source>
</evidence>
<proteinExistence type="predicted"/>
<keyword evidence="3" id="KW-0460">Magnesium</keyword>
<protein>
    <submittedName>
        <fullName evidence="5">CoA ester lyase</fullName>
    </submittedName>
</protein>
<dbReference type="Pfam" id="PF03328">
    <property type="entry name" value="HpcH_HpaI"/>
    <property type="match status" value="1"/>
</dbReference>
<dbReference type="SUPFAM" id="SSF51621">
    <property type="entry name" value="Phosphoenolpyruvate/pyruvate domain"/>
    <property type="match status" value="1"/>
</dbReference>
<comment type="cofactor">
    <cofactor evidence="1">
        <name>Mg(2+)</name>
        <dbReference type="ChEBI" id="CHEBI:18420"/>
    </cofactor>
</comment>
<name>A0ABP6Q723_9ACTN</name>